<feature type="chain" id="PRO_5046909842" evidence="2">
    <location>
        <begin position="34"/>
        <end position="1055"/>
    </location>
</feature>
<sequence length="1055" mass="115799">MSGTAFRPTAPRRFARLLATACATLLLVPAASAAAPDGLTAEDLGALKWREVGSATPSGRITRFAVHPTDQRIIYAASASGGLWKTVNGGTTWRPVFEKETTISMGEVTLDPNDPNTVWIGTGEQNNVRSSQFGDGVYRSRDGGETWEHMGLKESRHVGRILVHPKDSNTVYVAALGSLWGPNEERGLYRTKDGGKTWKRLLRPSKFTGVVEVAMHPNNPDILYASTFQRERRQWSMIGGGDEGGLWRSTDGGDTWARVGNGFPTTPVGRVGVTFCPSNPDMMYATAVGRDGGTFRSTDGGKSWEQRSATVQSHWYYGEVFCDPENPERVYVPVTPLLRSEDGGKNFKNIVESQVHADHHTLWINPKDADHLMVGNDGGVYTSRDGGKRWEWKSNLPLMQLYTVAADMQEPFYHVYGGTQDNGSWGGPIGTRYEDGISNEDWMFISTGDGFYATADPTDSDIIYSQSQYGGLVRTNRKSLAQKRIQPWQPQQGEFPAYRWNWSAPLVISPHDPKTLYFGANVVFRSRDRGDNWERISPDLTRQLSRDKLPLQGKVQPADAIDLHASTALYGNTHSLSVSPLRDGLIAAGTDDGLVQVSRDDGRSWRKTAKFPGVPEQMKVGMLTWSPTKEGTLFVVFDGHQDNDFRPYAVRSDDFGATWRNITSDLPAFGPTKSIATHPKNGELLFVGTDFGVYFSRDGGGRWTALRSGLPTNSVQGILVHPRENDLVIGTHGRGFWVLDQLNLVEGLTPEVVKGHSYLAPLRRGTQIRDVNRGRKNIGHTYFTTKNPPRGAIIDYWIGDEAVGQPVTVEVLDGRGALVRKFAEPAAKRGAQRTLWDLRFEAPPIASGASWRKPQGRFVVPGAYQVKLTVGDKTHVRPIDVRLDPAIRLSAEASAQIEQLNARQAELVAATFHAGKSVEASVAQTTAVVKALRDAKANRSVIAEAEAAAKEADRLHVVLNGKEEGLAQQETFLPLSELTLRLYSSTQEYSAAPDQAQRRLTDVAAADVQRLYRDLGALVSIRLPALQRSAQTAGVAWPAAALPQLPSSALAPAQQ</sequence>
<feature type="signal peptide" evidence="2">
    <location>
        <begin position="1"/>
        <end position="33"/>
    </location>
</feature>
<protein>
    <submittedName>
        <fullName evidence="5">WD40/YVTN/BNR-like repeat-containing protein</fullName>
    </submittedName>
</protein>
<dbReference type="RefSeq" id="WP_380860777.1">
    <property type="nucleotide sequence ID" value="NZ_JBHRXV010000009.1"/>
</dbReference>
<feature type="domain" description="Photosynthesis system II assembly factor Ycf48/Hcf136-like" evidence="3">
    <location>
        <begin position="287"/>
        <end position="393"/>
    </location>
</feature>
<dbReference type="InterPro" id="IPR028203">
    <property type="entry name" value="PSII_CF48-like_dom"/>
</dbReference>
<organism evidence="5 6">
    <name type="scientific">Sphingoaurantiacus capsulatus</name>
    <dbReference type="NCBI Taxonomy" id="1771310"/>
    <lineage>
        <taxon>Bacteria</taxon>
        <taxon>Pseudomonadati</taxon>
        <taxon>Pseudomonadota</taxon>
        <taxon>Alphaproteobacteria</taxon>
        <taxon>Sphingomonadales</taxon>
        <taxon>Sphingosinicellaceae</taxon>
        <taxon>Sphingoaurantiacus</taxon>
    </lineage>
</organism>
<accession>A0ABV7X9X9</accession>
<keyword evidence="6" id="KW-1185">Reference proteome</keyword>
<dbReference type="Proteomes" id="UP001595615">
    <property type="component" value="Unassembled WGS sequence"/>
</dbReference>
<dbReference type="Pfam" id="PF15902">
    <property type="entry name" value="Sortilin-Vps10"/>
    <property type="match status" value="1"/>
</dbReference>
<dbReference type="SUPFAM" id="SSF110296">
    <property type="entry name" value="Oligoxyloglucan reducing end-specific cellobiohydrolase"/>
    <property type="match status" value="2"/>
</dbReference>
<evidence type="ECO:0000313" key="6">
    <source>
        <dbReference type="Proteomes" id="UP001595615"/>
    </source>
</evidence>
<name>A0ABV7X9X9_9SPHN</name>
<dbReference type="InterPro" id="IPR031778">
    <property type="entry name" value="Sortilin_N"/>
</dbReference>
<dbReference type="CDD" id="cd15482">
    <property type="entry name" value="Sialidase_non-viral"/>
    <property type="match status" value="3"/>
</dbReference>
<dbReference type="Gene3D" id="2.130.10.10">
    <property type="entry name" value="YVTN repeat-like/Quinoprotein amine dehydrogenase"/>
    <property type="match status" value="5"/>
</dbReference>
<dbReference type="InterPro" id="IPR015943">
    <property type="entry name" value="WD40/YVTN_repeat-like_dom_sf"/>
</dbReference>
<evidence type="ECO:0000259" key="4">
    <source>
        <dbReference type="Pfam" id="PF15902"/>
    </source>
</evidence>
<evidence type="ECO:0000313" key="5">
    <source>
        <dbReference type="EMBL" id="MFC3712930.1"/>
    </source>
</evidence>
<dbReference type="InterPro" id="IPR052025">
    <property type="entry name" value="Xyloglucanase_GH74"/>
</dbReference>
<reference evidence="6" key="1">
    <citation type="journal article" date="2019" name="Int. J. Syst. Evol. Microbiol.">
        <title>The Global Catalogue of Microorganisms (GCM) 10K type strain sequencing project: providing services to taxonomists for standard genome sequencing and annotation.</title>
        <authorList>
            <consortium name="The Broad Institute Genomics Platform"/>
            <consortium name="The Broad Institute Genome Sequencing Center for Infectious Disease"/>
            <person name="Wu L."/>
            <person name="Ma J."/>
        </authorList>
    </citation>
    <scope>NUCLEOTIDE SEQUENCE [LARGE SCALE GENOMIC DNA]</scope>
    <source>
        <strain evidence="6">KCTC 42644</strain>
    </source>
</reference>
<keyword evidence="1" id="KW-0677">Repeat</keyword>
<dbReference type="Pfam" id="PF14870">
    <property type="entry name" value="PSII_BNR"/>
    <property type="match status" value="1"/>
</dbReference>
<evidence type="ECO:0000256" key="1">
    <source>
        <dbReference type="ARBA" id="ARBA00022737"/>
    </source>
</evidence>
<feature type="domain" description="Sortilin N-terminal" evidence="4">
    <location>
        <begin position="137"/>
        <end position="227"/>
    </location>
</feature>
<keyword evidence="2" id="KW-0732">Signal</keyword>
<gene>
    <name evidence="5" type="ORF">ACFOMD_10130</name>
</gene>
<comment type="caution">
    <text evidence="5">The sequence shown here is derived from an EMBL/GenBank/DDBJ whole genome shotgun (WGS) entry which is preliminary data.</text>
</comment>
<dbReference type="PANTHER" id="PTHR43739">
    <property type="entry name" value="XYLOGLUCANASE (EUROFUNG)"/>
    <property type="match status" value="1"/>
</dbReference>
<evidence type="ECO:0000259" key="3">
    <source>
        <dbReference type="Pfam" id="PF14870"/>
    </source>
</evidence>
<dbReference type="PANTHER" id="PTHR43739:SF5">
    <property type="entry name" value="EXO-ALPHA-SIALIDASE"/>
    <property type="match status" value="1"/>
</dbReference>
<dbReference type="EMBL" id="JBHRXV010000009">
    <property type="protein sequence ID" value="MFC3712930.1"/>
    <property type="molecule type" value="Genomic_DNA"/>
</dbReference>
<evidence type="ECO:0000256" key="2">
    <source>
        <dbReference type="SAM" id="SignalP"/>
    </source>
</evidence>
<proteinExistence type="predicted"/>